<gene>
    <name evidence="1" type="ORF">CYMTET_51196</name>
</gene>
<dbReference type="EMBL" id="LGRX02034094">
    <property type="protein sequence ID" value="KAK3238828.1"/>
    <property type="molecule type" value="Genomic_DNA"/>
</dbReference>
<evidence type="ECO:0000313" key="1">
    <source>
        <dbReference type="EMBL" id="KAK3238828.1"/>
    </source>
</evidence>
<accession>A0AAE0BLJ2</accession>
<evidence type="ECO:0000313" key="2">
    <source>
        <dbReference type="Proteomes" id="UP001190700"/>
    </source>
</evidence>
<keyword evidence="2" id="KW-1185">Reference proteome</keyword>
<organism evidence="1 2">
    <name type="scientific">Cymbomonas tetramitiformis</name>
    <dbReference type="NCBI Taxonomy" id="36881"/>
    <lineage>
        <taxon>Eukaryota</taxon>
        <taxon>Viridiplantae</taxon>
        <taxon>Chlorophyta</taxon>
        <taxon>Pyramimonadophyceae</taxon>
        <taxon>Pyramimonadales</taxon>
        <taxon>Pyramimonadaceae</taxon>
        <taxon>Cymbomonas</taxon>
    </lineage>
</organism>
<comment type="caution">
    <text evidence="1">The sequence shown here is derived from an EMBL/GenBank/DDBJ whole genome shotgun (WGS) entry which is preliminary data.</text>
</comment>
<reference evidence="1 2" key="1">
    <citation type="journal article" date="2015" name="Genome Biol. Evol.">
        <title>Comparative Genomics of a Bacterivorous Green Alga Reveals Evolutionary Causalities and Consequences of Phago-Mixotrophic Mode of Nutrition.</title>
        <authorList>
            <person name="Burns J.A."/>
            <person name="Paasch A."/>
            <person name="Narechania A."/>
            <person name="Kim E."/>
        </authorList>
    </citation>
    <scope>NUCLEOTIDE SEQUENCE [LARGE SCALE GENOMIC DNA]</scope>
    <source>
        <strain evidence="1 2">PLY_AMNH</strain>
    </source>
</reference>
<dbReference type="AlphaFoldDB" id="A0AAE0BLJ2"/>
<sequence>MHGIVYEVEAAGGVPKEDPQWTTPESELYERNKPHETRHGISVMPCKRNVNIAQTWRVQRNCLRQTRSDLIQFSFAGISAGQPTMDRVPVDIPGRSAVGLYFAGTGTYVGEQRKLESNVRHVWTQTKLRLRLLAMCVMLPPKEVSGKRQRTPPAACSPGFESAKLAERRLALWSRRH</sequence>
<protein>
    <submittedName>
        <fullName evidence="1">Uncharacterized protein</fullName>
    </submittedName>
</protein>
<name>A0AAE0BLJ2_9CHLO</name>
<dbReference type="Proteomes" id="UP001190700">
    <property type="component" value="Unassembled WGS sequence"/>
</dbReference>
<proteinExistence type="predicted"/>